<name>A0A286UD06_9AGAM</name>
<proteinExistence type="predicted"/>
<gene>
    <name evidence="1" type="ORF">PNOK_0750100</name>
</gene>
<sequence>MLSRNTEIFIANPYHEEDVWDAYVALSRGPISDFAPKRITYRSNLVENDRTSCLLVNSLVGWESLESFELLISDSDIGYSRGALYDSFRKLSKSKNLSEIVIKGNLEETEIEEIAQIIEHSVSPRSLDIFTNRVRDLYSPTHKFVTIHHIPPEQDINSNYSTANKLDYTGIWLKIIIYQLSDYRGVQDKIKRINELRLVSSAFNRSCCALQKVLIKNVYDMEPFISSYAIKTLISTVAITSGDSSLCNEDKGSIFEVAMKSFRNTKKLTVTSDYTVYFYRDSIRPVITGIRHLVINYTEVDFLCLTAISQLPVLEDLELNRDLEDVYDDEIFFTVNYKSVVIANIRRFPAVQEIILNVCVPSIYGIRNEWEDEKNFLSCFPNLETFHAFVTDEYPFIPYLSGGNPNLSLVTIESMFCSMFDFTPYSRRKSEMRQQNVQLKSLDSAFYRFRKLKEVQFKDAIEWPWRDRDLDNWSFFVETWMENLGITVSNREGVPFRARLKTLQRREEDAMRAKMLENARMCCDDVGEVLLVFESLCTSIS</sequence>
<dbReference type="EMBL" id="NBII01000007">
    <property type="protein sequence ID" value="PAV17437.1"/>
    <property type="molecule type" value="Genomic_DNA"/>
</dbReference>
<dbReference type="InParanoid" id="A0A286UD06"/>
<comment type="caution">
    <text evidence="1">The sequence shown here is derived from an EMBL/GenBank/DDBJ whole genome shotgun (WGS) entry which is preliminary data.</text>
</comment>
<dbReference type="AlphaFoldDB" id="A0A286UD06"/>
<organism evidence="1 2">
    <name type="scientific">Pyrrhoderma noxium</name>
    <dbReference type="NCBI Taxonomy" id="2282107"/>
    <lineage>
        <taxon>Eukaryota</taxon>
        <taxon>Fungi</taxon>
        <taxon>Dikarya</taxon>
        <taxon>Basidiomycota</taxon>
        <taxon>Agaricomycotina</taxon>
        <taxon>Agaricomycetes</taxon>
        <taxon>Hymenochaetales</taxon>
        <taxon>Hymenochaetaceae</taxon>
        <taxon>Pyrrhoderma</taxon>
    </lineage>
</organism>
<evidence type="ECO:0000313" key="2">
    <source>
        <dbReference type="Proteomes" id="UP000217199"/>
    </source>
</evidence>
<reference evidence="1 2" key="1">
    <citation type="journal article" date="2017" name="Mol. Ecol.">
        <title>Comparative and population genomic landscape of Phellinus noxius: A hypervariable fungus causing root rot in trees.</title>
        <authorList>
            <person name="Chung C.L."/>
            <person name="Lee T.J."/>
            <person name="Akiba M."/>
            <person name="Lee H.H."/>
            <person name="Kuo T.H."/>
            <person name="Liu D."/>
            <person name="Ke H.M."/>
            <person name="Yokoi T."/>
            <person name="Roa M.B."/>
            <person name="Lu M.J."/>
            <person name="Chang Y.Y."/>
            <person name="Ann P.J."/>
            <person name="Tsai J.N."/>
            <person name="Chen C.Y."/>
            <person name="Tzean S.S."/>
            <person name="Ota Y."/>
            <person name="Hattori T."/>
            <person name="Sahashi N."/>
            <person name="Liou R.F."/>
            <person name="Kikuchi T."/>
            <person name="Tsai I.J."/>
        </authorList>
    </citation>
    <scope>NUCLEOTIDE SEQUENCE [LARGE SCALE GENOMIC DNA]</scope>
    <source>
        <strain evidence="1 2">FFPRI411160</strain>
    </source>
</reference>
<evidence type="ECO:0000313" key="1">
    <source>
        <dbReference type="EMBL" id="PAV17437.1"/>
    </source>
</evidence>
<accession>A0A286UD06</accession>
<keyword evidence="2" id="KW-1185">Reference proteome</keyword>
<dbReference type="Proteomes" id="UP000217199">
    <property type="component" value="Unassembled WGS sequence"/>
</dbReference>
<protein>
    <submittedName>
        <fullName evidence="1">Uncharacterized protein</fullName>
    </submittedName>
</protein>